<accession>A0A427B181</accession>
<evidence type="ECO:0000313" key="1">
    <source>
        <dbReference type="EMBL" id="RRT82185.1"/>
    </source>
</evidence>
<sequence>LRPVVETGYENLLLVRLLVELQVPSVRKSSVADGLTVEAILENWSQLKPIIMKEWDEERDALIDLFGRVRDEWIDNDLSGWIGANRFYPGVADALRFASSQLYIVTTKQARFADALLRELAGVTIPAERIYGLGTGPKVKVLKQLQEIPEHQGLSLHFVEDRLATLKNVIKEPALAGWNLYLGRWGYNTEKERAEAESILRIQLLDLSDFSKKLK</sequence>
<protein>
    <submittedName>
        <fullName evidence="1">Uncharacterized protein</fullName>
    </submittedName>
</protein>
<dbReference type="SUPFAM" id="SSF56784">
    <property type="entry name" value="HAD-like"/>
    <property type="match status" value="1"/>
</dbReference>
<dbReference type="PANTHER" id="PTHR15157:SF25">
    <property type="entry name" value="OS07G0418000 PROTEIN"/>
    <property type="match status" value="1"/>
</dbReference>
<dbReference type="GO" id="GO:0000323">
    <property type="term" value="C:lytic vacuole"/>
    <property type="evidence" value="ECO:0007669"/>
    <property type="project" value="TreeGrafter"/>
</dbReference>
<reference evidence="1 2" key="1">
    <citation type="journal article" date="2014" name="Agronomy (Basel)">
        <title>A Draft Genome Sequence for Ensete ventricosum, the Drought-Tolerant Tree Against Hunger.</title>
        <authorList>
            <person name="Harrison J."/>
            <person name="Moore K.A."/>
            <person name="Paszkiewicz K."/>
            <person name="Jones T."/>
            <person name="Grant M."/>
            <person name="Ambacheew D."/>
            <person name="Muzemil S."/>
            <person name="Studholme D.J."/>
        </authorList>
    </citation>
    <scope>NUCLEOTIDE SEQUENCE [LARGE SCALE GENOMIC DNA]</scope>
</reference>
<dbReference type="InterPro" id="IPR036412">
    <property type="entry name" value="HAD-like_sf"/>
</dbReference>
<dbReference type="AlphaFoldDB" id="A0A427B181"/>
<dbReference type="GO" id="GO:0000149">
    <property type="term" value="F:SNARE binding"/>
    <property type="evidence" value="ECO:0007669"/>
    <property type="project" value="TreeGrafter"/>
</dbReference>
<evidence type="ECO:0000313" key="2">
    <source>
        <dbReference type="Proteomes" id="UP000287651"/>
    </source>
</evidence>
<dbReference type="EMBL" id="AMZH03000747">
    <property type="protein sequence ID" value="RRT82185.1"/>
    <property type="molecule type" value="Genomic_DNA"/>
</dbReference>
<feature type="non-terminal residue" evidence="1">
    <location>
        <position position="1"/>
    </location>
</feature>
<proteinExistence type="predicted"/>
<name>A0A427B181_ENSVE</name>
<dbReference type="GO" id="GO:0005768">
    <property type="term" value="C:endosome"/>
    <property type="evidence" value="ECO:0007669"/>
    <property type="project" value="TreeGrafter"/>
</dbReference>
<dbReference type="PANTHER" id="PTHR15157">
    <property type="entry name" value="UV RADIATION RESISTANCE-ASSOCIATED GENE PROTEIN"/>
    <property type="match status" value="1"/>
</dbReference>
<organism evidence="1 2">
    <name type="scientific">Ensete ventricosum</name>
    <name type="common">Abyssinian banana</name>
    <name type="synonym">Musa ensete</name>
    <dbReference type="NCBI Taxonomy" id="4639"/>
    <lineage>
        <taxon>Eukaryota</taxon>
        <taxon>Viridiplantae</taxon>
        <taxon>Streptophyta</taxon>
        <taxon>Embryophyta</taxon>
        <taxon>Tracheophyta</taxon>
        <taxon>Spermatophyta</taxon>
        <taxon>Magnoliopsida</taxon>
        <taxon>Liliopsida</taxon>
        <taxon>Zingiberales</taxon>
        <taxon>Musaceae</taxon>
        <taxon>Ensete</taxon>
    </lineage>
</organism>
<gene>
    <name evidence="1" type="ORF">B296_00002888</name>
</gene>
<dbReference type="Proteomes" id="UP000287651">
    <property type="component" value="Unassembled WGS sequence"/>
</dbReference>
<comment type="caution">
    <text evidence="1">The sequence shown here is derived from an EMBL/GenBank/DDBJ whole genome shotgun (WGS) entry which is preliminary data.</text>
</comment>
<dbReference type="GO" id="GO:0035493">
    <property type="term" value="P:SNARE complex assembly"/>
    <property type="evidence" value="ECO:0007669"/>
    <property type="project" value="TreeGrafter"/>
</dbReference>